<name>A0A0R3Q5K4_9BILA</name>
<reference evidence="1" key="1">
    <citation type="submission" date="2017-02" db="UniProtKB">
        <authorList>
            <consortium name="WormBaseParasite"/>
        </authorList>
    </citation>
    <scope>IDENTIFICATION</scope>
</reference>
<organism evidence="1">
    <name type="scientific">Brugia timori</name>
    <dbReference type="NCBI Taxonomy" id="42155"/>
    <lineage>
        <taxon>Eukaryota</taxon>
        <taxon>Metazoa</taxon>
        <taxon>Ecdysozoa</taxon>
        <taxon>Nematoda</taxon>
        <taxon>Chromadorea</taxon>
        <taxon>Rhabditida</taxon>
        <taxon>Spirurina</taxon>
        <taxon>Spiruromorpha</taxon>
        <taxon>Filarioidea</taxon>
        <taxon>Onchocercidae</taxon>
        <taxon>Brugia</taxon>
    </lineage>
</organism>
<dbReference type="AlphaFoldDB" id="A0A0R3Q5K4"/>
<proteinExistence type="predicted"/>
<evidence type="ECO:0000313" key="1">
    <source>
        <dbReference type="WBParaSite" id="BTMF_0000159901-mRNA-1"/>
    </source>
</evidence>
<accession>A0A0R3Q5K4</accession>
<dbReference type="WBParaSite" id="BTMF_0000159901-mRNA-1">
    <property type="protein sequence ID" value="BTMF_0000159901-mRNA-1"/>
    <property type="gene ID" value="BTMF_0000159901"/>
</dbReference>
<protein>
    <submittedName>
        <fullName evidence="1">Uncharacterized protein</fullName>
    </submittedName>
</protein>
<sequence length="48" mass="5761">MPVILTNYCLIILHFAFCIVKYRLFFAESHSLWKFDRYFLVGICVCEP</sequence>